<dbReference type="PROSITE" id="PS51419">
    <property type="entry name" value="RAB"/>
    <property type="match status" value="1"/>
</dbReference>
<keyword evidence="1" id="KW-0547">Nucleotide-binding</keyword>
<dbReference type="PANTHER" id="PTHR47978">
    <property type="match status" value="1"/>
</dbReference>
<dbReference type="Proteomes" id="UP000800039">
    <property type="component" value="Unassembled WGS sequence"/>
</dbReference>
<dbReference type="Gene3D" id="3.40.50.300">
    <property type="entry name" value="P-loop containing nucleotide triphosphate hydrolases"/>
    <property type="match status" value="1"/>
</dbReference>
<dbReference type="SMART" id="SM00173">
    <property type="entry name" value="RAS"/>
    <property type="match status" value="1"/>
</dbReference>
<evidence type="ECO:0000256" key="2">
    <source>
        <dbReference type="SAM" id="MobiDB-lite"/>
    </source>
</evidence>
<reference evidence="3" key="1">
    <citation type="submission" date="2020-01" db="EMBL/GenBank/DDBJ databases">
        <authorList>
            <consortium name="DOE Joint Genome Institute"/>
            <person name="Haridas S."/>
            <person name="Albert R."/>
            <person name="Binder M."/>
            <person name="Bloem J."/>
            <person name="Labutti K."/>
            <person name="Salamov A."/>
            <person name="Andreopoulos B."/>
            <person name="Baker S.E."/>
            <person name="Barry K."/>
            <person name="Bills G."/>
            <person name="Bluhm B.H."/>
            <person name="Cannon C."/>
            <person name="Castanera R."/>
            <person name="Culley D.E."/>
            <person name="Daum C."/>
            <person name="Ezra D."/>
            <person name="Gonzalez J.B."/>
            <person name="Henrissat B."/>
            <person name="Kuo A."/>
            <person name="Liang C."/>
            <person name="Lipzen A."/>
            <person name="Lutzoni F."/>
            <person name="Magnuson J."/>
            <person name="Mondo S."/>
            <person name="Nolan M."/>
            <person name="Ohm R."/>
            <person name="Pangilinan J."/>
            <person name="Park H.-J."/>
            <person name="Ramirez L."/>
            <person name="Alfaro M."/>
            <person name="Sun H."/>
            <person name="Tritt A."/>
            <person name="Yoshinaga Y."/>
            <person name="Zwiers L.-H."/>
            <person name="Turgeon B.G."/>
            <person name="Goodwin S.B."/>
            <person name="Spatafora J.W."/>
            <person name="Crous P.W."/>
            <person name="Grigoriev I.V."/>
        </authorList>
    </citation>
    <scope>NUCLEOTIDE SEQUENCE</scope>
    <source>
        <strain evidence="3">CBS 394.84</strain>
    </source>
</reference>
<dbReference type="Pfam" id="PF00071">
    <property type="entry name" value="Ras"/>
    <property type="match status" value="1"/>
</dbReference>
<dbReference type="RefSeq" id="XP_040790169.1">
    <property type="nucleotide sequence ID" value="XM_040934689.1"/>
</dbReference>
<dbReference type="PROSITE" id="PS51421">
    <property type="entry name" value="RAS"/>
    <property type="match status" value="1"/>
</dbReference>
<evidence type="ECO:0000313" key="3">
    <source>
        <dbReference type="EMBL" id="KAF1847606.1"/>
    </source>
</evidence>
<keyword evidence="4" id="KW-1185">Reference proteome</keyword>
<dbReference type="InterPro" id="IPR027417">
    <property type="entry name" value="P-loop_NTPase"/>
</dbReference>
<dbReference type="SUPFAM" id="SSF52540">
    <property type="entry name" value="P-loop containing nucleoside triphosphate hydrolases"/>
    <property type="match status" value="1"/>
</dbReference>
<feature type="region of interest" description="Disordered" evidence="2">
    <location>
        <begin position="214"/>
        <end position="244"/>
    </location>
</feature>
<dbReference type="OrthoDB" id="10002389at2759"/>
<evidence type="ECO:0000313" key="4">
    <source>
        <dbReference type="Proteomes" id="UP000800039"/>
    </source>
</evidence>
<keyword evidence="3" id="KW-0378">Hydrolase</keyword>
<dbReference type="GO" id="GO:0005525">
    <property type="term" value="F:GTP binding"/>
    <property type="evidence" value="ECO:0007669"/>
    <property type="project" value="InterPro"/>
</dbReference>
<name>A0A9P4GLM7_9PLEO</name>
<comment type="caution">
    <text evidence="3">The sequence shown here is derived from an EMBL/GenBank/DDBJ whole genome shotgun (WGS) entry which is preliminary data.</text>
</comment>
<proteinExistence type="predicted"/>
<dbReference type="AlphaFoldDB" id="A0A9P4GLM7"/>
<dbReference type="SMART" id="SM00175">
    <property type="entry name" value="RAB"/>
    <property type="match status" value="1"/>
</dbReference>
<dbReference type="InterPro" id="IPR001806">
    <property type="entry name" value="Small_GTPase"/>
</dbReference>
<dbReference type="PRINTS" id="PR00449">
    <property type="entry name" value="RASTRNSFRMNG"/>
</dbReference>
<protein>
    <submittedName>
        <fullName evidence="3">P-loop containing nucleoside triphosphate hydrolase protein</fullName>
    </submittedName>
</protein>
<dbReference type="GO" id="GO:0003924">
    <property type="term" value="F:GTPase activity"/>
    <property type="evidence" value="ECO:0007669"/>
    <property type="project" value="InterPro"/>
</dbReference>
<evidence type="ECO:0000256" key="1">
    <source>
        <dbReference type="ARBA" id="ARBA00022741"/>
    </source>
</evidence>
<accession>A0A9P4GLM7</accession>
<sequence length="244" mass="27549">MGRPEKESTAQIVVIGESGVGKTCFTDMFLEGKPFIYYSAIGPDMRSRNLTISNETWSLHLMDLSSTVLRDPDPTFHSQFFEDALGKADGIVLLYDITSGESFEKVTDDAYIYTWMCRQLEKSAGERYLTGRQRFGCVLVGNKADIVSADPEKRQVGAKMAEQWAHSQGFRHFEVTSNKRTEVEDSVEALVKSIKLAKKQDADEIEEKKIRDREKEKELKKTQRSKGSIGNKLKLAFRTSKTGS</sequence>
<gene>
    <name evidence="3" type="ORF">K460DRAFT_374636</name>
</gene>
<dbReference type="GeneID" id="63851940"/>
<dbReference type="EMBL" id="ML976615">
    <property type="protein sequence ID" value="KAF1847606.1"/>
    <property type="molecule type" value="Genomic_DNA"/>
</dbReference>
<organism evidence="3 4">
    <name type="scientific">Cucurbitaria berberidis CBS 394.84</name>
    <dbReference type="NCBI Taxonomy" id="1168544"/>
    <lineage>
        <taxon>Eukaryota</taxon>
        <taxon>Fungi</taxon>
        <taxon>Dikarya</taxon>
        <taxon>Ascomycota</taxon>
        <taxon>Pezizomycotina</taxon>
        <taxon>Dothideomycetes</taxon>
        <taxon>Pleosporomycetidae</taxon>
        <taxon>Pleosporales</taxon>
        <taxon>Pleosporineae</taxon>
        <taxon>Cucurbitariaceae</taxon>
        <taxon>Cucurbitaria</taxon>
    </lineage>
</organism>